<feature type="domain" description="PhnB-like" evidence="1">
    <location>
        <begin position="3"/>
        <end position="128"/>
    </location>
</feature>
<dbReference type="Gene3D" id="3.30.720.100">
    <property type="match status" value="1"/>
</dbReference>
<keyword evidence="2" id="KW-0830">Ubiquinone</keyword>
<organism evidence="2 3">
    <name type="scientific">Serratia quinivorans</name>
    <dbReference type="NCBI Taxonomy" id="137545"/>
    <lineage>
        <taxon>Bacteria</taxon>
        <taxon>Pseudomonadati</taxon>
        <taxon>Pseudomonadota</taxon>
        <taxon>Gammaproteobacteria</taxon>
        <taxon>Enterobacterales</taxon>
        <taxon>Yersiniaceae</taxon>
        <taxon>Serratia</taxon>
    </lineage>
</organism>
<dbReference type="Pfam" id="PF06983">
    <property type="entry name" value="3-dmu-9_3-mt"/>
    <property type="match status" value="1"/>
</dbReference>
<dbReference type="PANTHER" id="PTHR33990:SF4">
    <property type="entry name" value="PHNB-LIKE DOMAIN-CONTAINING PROTEIN"/>
    <property type="match status" value="1"/>
</dbReference>
<gene>
    <name evidence="2" type="ORF">NCTC11544_00857</name>
</gene>
<accession>A0A379YQJ2</accession>
<dbReference type="PANTHER" id="PTHR33990">
    <property type="entry name" value="PROTEIN YJDN-RELATED"/>
    <property type="match status" value="1"/>
</dbReference>
<proteinExistence type="predicted"/>
<sequence length="136" mass="15358">MSKVSTFVMFQGNAHAQQAIDLYSELFAGFKVQQVQHYDDSNDGPLRIRQAFIDFDRQSLVFTDSPISHDFSFTPAISLFVNLANEAELERVFTRLAEGGKVLMPIDDYGFSARFGWLNDRFGLSWQLNVPAGDVV</sequence>
<protein>
    <submittedName>
        <fullName evidence="2">3-demethylubiquinone-9 3-methyltransferase</fullName>
    </submittedName>
</protein>
<keyword evidence="2" id="KW-0808">Transferase</keyword>
<dbReference type="GO" id="GO:0008168">
    <property type="term" value="F:methyltransferase activity"/>
    <property type="evidence" value="ECO:0007669"/>
    <property type="project" value="UniProtKB-KW"/>
</dbReference>
<dbReference type="EMBL" id="UGYN01000002">
    <property type="protein sequence ID" value="SUI47943.1"/>
    <property type="molecule type" value="Genomic_DNA"/>
</dbReference>
<evidence type="ECO:0000259" key="1">
    <source>
        <dbReference type="Pfam" id="PF06983"/>
    </source>
</evidence>
<evidence type="ECO:0000313" key="2">
    <source>
        <dbReference type="EMBL" id="SUI47943.1"/>
    </source>
</evidence>
<keyword evidence="2" id="KW-0489">Methyltransferase</keyword>
<name>A0A379YQJ2_9GAMM</name>
<dbReference type="SUPFAM" id="SSF54593">
    <property type="entry name" value="Glyoxalase/Bleomycin resistance protein/Dihydroxybiphenyl dioxygenase"/>
    <property type="match status" value="1"/>
</dbReference>
<reference evidence="2 3" key="1">
    <citation type="submission" date="2018-06" db="EMBL/GenBank/DDBJ databases">
        <authorList>
            <consortium name="Pathogen Informatics"/>
            <person name="Doyle S."/>
        </authorList>
    </citation>
    <scope>NUCLEOTIDE SEQUENCE [LARGE SCALE GENOMIC DNA]</scope>
    <source>
        <strain evidence="2 3">NCTC11544</strain>
    </source>
</reference>
<dbReference type="CDD" id="cd06588">
    <property type="entry name" value="PhnB_like"/>
    <property type="match status" value="1"/>
</dbReference>
<dbReference type="GO" id="GO:0032259">
    <property type="term" value="P:methylation"/>
    <property type="evidence" value="ECO:0007669"/>
    <property type="project" value="UniProtKB-KW"/>
</dbReference>
<dbReference type="Gene3D" id="3.30.720.110">
    <property type="match status" value="1"/>
</dbReference>
<dbReference type="RefSeq" id="WP_115183010.1">
    <property type="nucleotide sequence ID" value="NZ_CAMKUF010000002.1"/>
</dbReference>
<dbReference type="InterPro" id="IPR009725">
    <property type="entry name" value="3_dmu_93_MTrfase"/>
</dbReference>
<dbReference type="PIRSF" id="PIRSF021700">
    <property type="entry name" value="3_dmu_93_MTrfase"/>
    <property type="match status" value="1"/>
</dbReference>
<dbReference type="InterPro" id="IPR028973">
    <property type="entry name" value="PhnB-like"/>
</dbReference>
<dbReference type="AlphaFoldDB" id="A0A379YQJ2"/>
<evidence type="ECO:0000313" key="3">
    <source>
        <dbReference type="Proteomes" id="UP000255529"/>
    </source>
</evidence>
<dbReference type="InterPro" id="IPR029068">
    <property type="entry name" value="Glyas_Bleomycin-R_OHBP_Dase"/>
</dbReference>
<dbReference type="Proteomes" id="UP000255529">
    <property type="component" value="Unassembled WGS sequence"/>
</dbReference>